<evidence type="ECO:0000313" key="2">
    <source>
        <dbReference type="Proteomes" id="UP000012589"/>
    </source>
</evidence>
<accession>N2A3X5</accession>
<sequence>MKSGDIVIYKSEVGTVVTDYDNREVMRFLPCNYGTYSTSRLKAIAEDDIREATHEEKLDLIEREYHWGEVVKIHCVGEYQIIEAIKDQKIHYHGYINYKDTNTSYYSLDSALVGCIGRKHEGRNGKAAMYFCKMIGMN</sequence>
<evidence type="ECO:0000313" key="1">
    <source>
        <dbReference type="EMBL" id="EMZ21158.1"/>
    </source>
</evidence>
<dbReference type="AlphaFoldDB" id="N2A3X5"/>
<dbReference type="EMBL" id="AQFT01000136">
    <property type="protein sequence ID" value="EMZ21158.1"/>
    <property type="molecule type" value="Genomic_DNA"/>
</dbReference>
<dbReference type="Proteomes" id="UP000012589">
    <property type="component" value="Unassembled WGS sequence"/>
</dbReference>
<dbReference type="HOGENOM" id="CLU_1852174_0_0_9"/>
<protein>
    <submittedName>
        <fullName evidence="1">Uncharacterized protein</fullName>
    </submittedName>
</protein>
<gene>
    <name evidence="1" type="ORF">C823_04731</name>
</gene>
<proteinExistence type="predicted"/>
<comment type="caution">
    <text evidence="1">The sequence shown here is derived from an EMBL/GenBank/DDBJ whole genome shotgun (WGS) entry which is preliminary data.</text>
</comment>
<dbReference type="PATRIC" id="fig|1235802.3.peg.4990"/>
<reference evidence="1 2" key="1">
    <citation type="journal article" date="2014" name="Genome Announc.">
        <title>Draft genome sequences of the altered schaedler flora, a defined bacterial community from gnotobiotic mice.</title>
        <authorList>
            <person name="Wannemuehler M.J."/>
            <person name="Overstreet A.M."/>
            <person name="Ward D.V."/>
            <person name="Phillips G.J."/>
        </authorList>
    </citation>
    <scope>NUCLEOTIDE SEQUENCE [LARGE SCALE GENOMIC DNA]</scope>
    <source>
        <strain evidence="1 2">ASF492</strain>
    </source>
</reference>
<name>N2A3X5_9FIRM</name>
<dbReference type="STRING" id="1235802.C823_04731"/>
<dbReference type="OrthoDB" id="9810236at2"/>
<organism evidence="1 2">
    <name type="scientific">Eubacterium plexicaudatum ASF492</name>
    <dbReference type="NCBI Taxonomy" id="1235802"/>
    <lineage>
        <taxon>Bacteria</taxon>
        <taxon>Bacillati</taxon>
        <taxon>Bacillota</taxon>
        <taxon>Clostridia</taxon>
        <taxon>Eubacteriales</taxon>
        <taxon>Eubacteriaceae</taxon>
        <taxon>Eubacterium</taxon>
    </lineage>
</organism>
<keyword evidence="2" id="KW-1185">Reference proteome</keyword>